<gene>
    <name evidence="2" type="ORF">SAMN05443572_11522</name>
</gene>
<proteinExistence type="predicted"/>
<evidence type="ECO:0000313" key="2">
    <source>
        <dbReference type="EMBL" id="SEU40185.1"/>
    </source>
</evidence>
<comment type="caution">
    <text evidence="2">The sequence shown here is derived from an EMBL/GenBank/DDBJ whole genome shotgun (WGS) entry which is preliminary data.</text>
</comment>
<reference evidence="2 3" key="1">
    <citation type="submission" date="2016-10" db="EMBL/GenBank/DDBJ databases">
        <authorList>
            <person name="Varghese N."/>
            <person name="Submissions S."/>
        </authorList>
    </citation>
    <scope>NUCLEOTIDE SEQUENCE [LARGE SCALE GENOMIC DNA]</scope>
    <source>
        <strain evidence="2 3">DSM 16525</strain>
    </source>
</reference>
<evidence type="ECO:0008006" key="4">
    <source>
        <dbReference type="Google" id="ProtNLM"/>
    </source>
</evidence>
<feature type="region of interest" description="Disordered" evidence="1">
    <location>
        <begin position="1"/>
        <end position="40"/>
    </location>
</feature>
<dbReference type="Proteomes" id="UP000183760">
    <property type="component" value="Unassembled WGS sequence"/>
</dbReference>
<keyword evidence="3" id="KW-1185">Reference proteome</keyword>
<organism evidence="2 3">
    <name type="scientific">Myxococcus fulvus</name>
    <dbReference type="NCBI Taxonomy" id="33"/>
    <lineage>
        <taxon>Bacteria</taxon>
        <taxon>Pseudomonadati</taxon>
        <taxon>Myxococcota</taxon>
        <taxon>Myxococcia</taxon>
        <taxon>Myxococcales</taxon>
        <taxon>Cystobacterineae</taxon>
        <taxon>Myxococcaceae</taxon>
        <taxon>Myxococcus</taxon>
    </lineage>
</organism>
<accession>A0ABY1CVQ3</accession>
<name>A0ABY1CVQ3_MYXFU</name>
<protein>
    <recommendedName>
        <fullName evidence="4">Lipoprotein</fullName>
    </recommendedName>
</protein>
<evidence type="ECO:0000313" key="3">
    <source>
        <dbReference type="Proteomes" id="UP000183760"/>
    </source>
</evidence>
<evidence type="ECO:0000256" key="1">
    <source>
        <dbReference type="SAM" id="MobiDB-lite"/>
    </source>
</evidence>
<dbReference type="EMBL" id="FOIB01000015">
    <property type="protein sequence ID" value="SEU40185.1"/>
    <property type="molecule type" value="Genomic_DNA"/>
</dbReference>
<sequence>MLLCAWDASAESPAPVRASARPKRPAQKKPPVTEQPPAKRTRLTIPASDIASFGVKTALTLDVVSPFQASYVLEDPGTEGVKVKLTLPATAPGLSKLDVQLANVRGLGLYIPQFFQSLKSIESGYRLTDATARVERVGENCLWTETPKDTQYPYQADCMYSASPTSPAFLCTFSSQNRNLARAALETCQSLTMR</sequence>